<dbReference type="Pfam" id="PF07729">
    <property type="entry name" value="FCD"/>
    <property type="match status" value="1"/>
</dbReference>
<organism evidence="6">
    <name type="scientific">Pseudomonas putida</name>
    <name type="common">Arthrobacter siderocapsulatus</name>
    <dbReference type="NCBI Taxonomy" id="303"/>
    <lineage>
        <taxon>Bacteria</taxon>
        <taxon>Pseudomonadati</taxon>
        <taxon>Pseudomonadota</taxon>
        <taxon>Gammaproteobacteria</taxon>
        <taxon>Pseudomonadales</taxon>
        <taxon>Pseudomonadaceae</taxon>
        <taxon>Pseudomonas</taxon>
    </lineage>
</organism>
<dbReference type="Pfam" id="PF00392">
    <property type="entry name" value="GntR"/>
    <property type="match status" value="1"/>
</dbReference>
<dbReference type="Gene3D" id="1.20.120.530">
    <property type="entry name" value="GntR ligand-binding domain-like"/>
    <property type="match status" value="1"/>
</dbReference>
<dbReference type="OrthoDB" id="9799812at2"/>
<name>A0A1B2FEI4_PSEPU</name>
<dbReference type="EMBL" id="CP016634">
    <property type="protein sequence ID" value="ANY90625.1"/>
    <property type="molecule type" value="Genomic_DNA"/>
</dbReference>
<evidence type="ECO:0000259" key="5">
    <source>
        <dbReference type="SMART" id="SM00895"/>
    </source>
</evidence>
<feature type="domain" description="GntR C-terminal" evidence="5">
    <location>
        <begin position="78"/>
        <end position="204"/>
    </location>
</feature>
<evidence type="ECO:0000256" key="1">
    <source>
        <dbReference type="ARBA" id="ARBA00023015"/>
    </source>
</evidence>
<gene>
    <name evidence="6" type="ORF">IEC33019_5145</name>
</gene>
<dbReference type="GO" id="GO:0003677">
    <property type="term" value="F:DNA binding"/>
    <property type="evidence" value="ECO:0007669"/>
    <property type="project" value="UniProtKB-KW"/>
</dbReference>
<evidence type="ECO:0000259" key="4">
    <source>
        <dbReference type="SMART" id="SM00345"/>
    </source>
</evidence>
<dbReference type="PANTHER" id="PTHR43537:SF24">
    <property type="entry name" value="GLUCONATE OPERON TRANSCRIPTIONAL REPRESSOR"/>
    <property type="match status" value="1"/>
</dbReference>
<dbReference type="SMART" id="SM00345">
    <property type="entry name" value="HTH_GNTR"/>
    <property type="match status" value="1"/>
</dbReference>
<dbReference type="SUPFAM" id="SSF46785">
    <property type="entry name" value="Winged helix' DNA-binding domain"/>
    <property type="match status" value="1"/>
</dbReference>
<dbReference type="RefSeq" id="WP_015272289.1">
    <property type="nucleotide sequence ID" value="NZ_CP016634.1"/>
</dbReference>
<evidence type="ECO:0000256" key="2">
    <source>
        <dbReference type="ARBA" id="ARBA00023125"/>
    </source>
</evidence>
<evidence type="ECO:0000313" key="6">
    <source>
        <dbReference type="EMBL" id="ANY90625.1"/>
    </source>
</evidence>
<proteinExistence type="predicted"/>
<dbReference type="InterPro" id="IPR000524">
    <property type="entry name" value="Tscrpt_reg_HTH_GntR"/>
</dbReference>
<keyword evidence="3" id="KW-0804">Transcription</keyword>
<reference evidence="6" key="1">
    <citation type="submission" date="2016-07" db="EMBL/GenBank/DDBJ databases">
        <title>New class B carbapenemase carried by novel plasmid in Pseudomonas putida enviromental strain in eastern Amazonia.</title>
        <authorList>
            <person name="Souza C.O."/>
            <person name="Lima K.V."/>
            <person name="Brasiliense D.M."/>
            <person name="Perez-Chaparro P.J."/>
            <person name="Mamizuka E.M."/>
            <person name="Lima M.O."/>
            <person name="Lima L.N."/>
            <person name="McCulloch J.A."/>
        </authorList>
    </citation>
    <scope>NUCLEOTIDE SEQUENCE [LARGE SCALE GENOMIC DNA]</scope>
    <source>
        <strain evidence="6">IEC33019</strain>
    </source>
</reference>
<accession>A0A1B2FEI4</accession>
<dbReference type="SUPFAM" id="SSF48008">
    <property type="entry name" value="GntR ligand-binding domain-like"/>
    <property type="match status" value="1"/>
</dbReference>
<keyword evidence="2" id="KW-0238">DNA-binding</keyword>
<dbReference type="Gene3D" id="1.10.10.10">
    <property type="entry name" value="Winged helix-like DNA-binding domain superfamily/Winged helix DNA-binding domain"/>
    <property type="match status" value="1"/>
</dbReference>
<sequence>MQVANKKTAIYQHILERLLTCRYEFGQKILVKEIGEETGVSRQPIMTALNSLQERGFVVITAQVGCEVVHPTQLEVDDFYEMFANNEALIAGLAAERGSPEEVLRMTEINDKIRSINPQHSDASESYRALNVDFHRLLHSMAKSPILSARQIANFELSDFFIVQTCGFQVHLGAATDEHDGIIAALKTRNKKAAAEAAASHIHSVARDVASKMSADAKLAS</sequence>
<dbReference type="InterPro" id="IPR011711">
    <property type="entry name" value="GntR_C"/>
</dbReference>
<dbReference type="PANTHER" id="PTHR43537">
    <property type="entry name" value="TRANSCRIPTIONAL REGULATOR, GNTR FAMILY"/>
    <property type="match status" value="1"/>
</dbReference>
<dbReference type="SMART" id="SM00895">
    <property type="entry name" value="FCD"/>
    <property type="match status" value="1"/>
</dbReference>
<feature type="domain" description="HTH gntR-type" evidence="4">
    <location>
        <begin position="10"/>
        <end position="68"/>
    </location>
</feature>
<dbReference type="GO" id="GO:0003700">
    <property type="term" value="F:DNA-binding transcription factor activity"/>
    <property type="evidence" value="ECO:0007669"/>
    <property type="project" value="InterPro"/>
</dbReference>
<dbReference type="InterPro" id="IPR036388">
    <property type="entry name" value="WH-like_DNA-bd_sf"/>
</dbReference>
<protein>
    <submittedName>
        <fullName evidence="6">Transcriptional regulator NanR</fullName>
    </submittedName>
</protein>
<dbReference type="AlphaFoldDB" id="A0A1B2FEI4"/>
<dbReference type="InterPro" id="IPR008920">
    <property type="entry name" value="TF_FadR/GntR_C"/>
</dbReference>
<dbReference type="InterPro" id="IPR036390">
    <property type="entry name" value="WH_DNA-bd_sf"/>
</dbReference>
<evidence type="ECO:0000256" key="3">
    <source>
        <dbReference type="ARBA" id="ARBA00023163"/>
    </source>
</evidence>
<keyword evidence="1" id="KW-0805">Transcription regulation</keyword>